<evidence type="ECO:0000256" key="1">
    <source>
        <dbReference type="SAM" id="MobiDB-lite"/>
    </source>
</evidence>
<evidence type="ECO:0000313" key="2">
    <source>
        <dbReference type="EMBL" id="MCH95945.1"/>
    </source>
</evidence>
<feature type="region of interest" description="Disordered" evidence="1">
    <location>
        <begin position="1"/>
        <end position="60"/>
    </location>
</feature>
<feature type="compositionally biased region" description="Basic and acidic residues" evidence="1">
    <location>
        <begin position="24"/>
        <end position="49"/>
    </location>
</feature>
<comment type="caution">
    <text evidence="2">The sequence shown here is derived from an EMBL/GenBank/DDBJ whole genome shotgun (WGS) entry which is preliminary data.</text>
</comment>
<feature type="non-terminal residue" evidence="2">
    <location>
        <position position="1"/>
    </location>
</feature>
<sequence>IVKVEEEEKEAIKMEEEEEQETAVEEKDKDKDEAPDSLPDADKHSKEAANTKLLQRPTPQMHLTANLNPSAKEVNNAALRLNNIVLIINEGRD</sequence>
<proteinExistence type="predicted"/>
<dbReference type="Proteomes" id="UP000265520">
    <property type="component" value="Unassembled WGS sequence"/>
</dbReference>
<reference evidence="2 3" key="1">
    <citation type="journal article" date="2018" name="Front. Plant Sci.">
        <title>Red Clover (Trifolium pratense) and Zigzag Clover (T. medium) - A Picture of Genomic Similarities and Differences.</title>
        <authorList>
            <person name="Dluhosova J."/>
            <person name="Istvanek J."/>
            <person name="Nedelnik J."/>
            <person name="Repkova J."/>
        </authorList>
    </citation>
    <scope>NUCLEOTIDE SEQUENCE [LARGE SCALE GENOMIC DNA]</scope>
    <source>
        <strain evidence="3">cv. 10/8</strain>
        <tissue evidence="2">Leaf</tissue>
    </source>
</reference>
<dbReference type="AlphaFoldDB" id="A0A392N9Y5"/>
<accession>A0A392N9Y5</accession>
<dbReference type="EMBL" id="LXQA010031133">
    <property type="protein sequence ID" value="MCH95945.1"/>
    <property type="molecule type" value="Genomic_DNA"/>
</dbReference>
<evidence type="ECO:0000313" key="3">
    <source>
        <dbReference type="Proteomes" id="UP000265520"/>
    </source>
</evidence>
<name>A0A392N9Y5_9FABA</name>
<gene>
    <name evidence="2" type="ORF">A2U01_0016928</name>
</gene>
<feature type="compositionally biased region" description="Basic and acidic residues" evidence="1">
    <location>
        <begin position="1"/>
        <end position="14"/>
    </location>
</feature>
<keyword evidence="3" id="KW-1185">Reference proteome</keyword>
<organism evidence="2 3">
    <name type="scientific">Trifolium medium</name>
    <dbReference type="NCBI Taxonomy" id="97028"/>
    <lineage>
        <taxon>Eukaryota</taxon>
        <taxon>Viridiplantae</taxon>
        <taxon>Streptophyta</taxon>
        <taxon>Embryophyta</taxon>
        <taxon>Tracheophyta</taxon>
        <taxon>Spermatophyta</taxon>
        <taxon>Magnoliopsida</taxon>
        <taxon>eudicotyledons</taxon>
        <taxon>Gunneridae</taxon>
        <taxon>Pentapetalae</taxon>
        <taxon>rosids</taxon>
        <taxon>fabids</taxon>
        <taxon>Fabales</taxon>
        <taxon>Fabaceae</taxon>
        <taxon>Papilionoideae</taxon>
        <taxon>50 kb inversion clade</taxon>
        <taxon>NPAAA clade</taxon>
        <taxon>Hologalegina</taxon>
        <taxon>IRL clade</taxon>
        <taxon>Trifolieae</taxon>
        <taxon>Trifolium</taxon>
    </lineage>
</organism>
<protein>
    <submittedName>
        <fullName evidence="2">Uncharacterized protein</fullName>
    </submittedName>
</protein>